<sequence length="547" mass="64501">MLFETKKDNKIVSPYTQSNYPLFFTAILLYLYTFLYLNFVQRRHLKILIILNVILLVLISNCYFNKIYFSERTYESTYQLLIQNHIELYEKIQQKDKFKNLNLENTCVGYCYLNPTKRWCWKLPSFPVWILSQMNHFNWQSVNSLHVGLFLLNAYLDSRLRSENIKAVVQILAMGENDVRSTPFCFLWMSVNDTYPIVVRARVMQIWQKAWDPRLNFYFPYLISCPLENGEVFPKYVTIENAQCPHGYSNLLPVVLPASVDPKRHTVVCVKGLDYSDDRSARLIEWIEANLLLGADKLTVYTYNVHPNMEKVLHYYQNKGYVLHVSSSLPGNQPHSAWQRSRFIALNSQQKRRNEILLYNDCLYRHLNSHIYVLPIDLDELLVPIGGYRNWDEIVKFTTFKFHKTESNLSALCARNAFYFDQLSSGRGNLHISVPRKMHMLRHRFRSSQISNAGYYSKCFMRVDNVETAFNHFPFHKIRTALEPTLFFATEVALKNHYKDACPKELTDDKCDKLMNDSIMDYNLAAFQQQLVHRFRKVCAELQFPTD</sequence>
<dbReference type="Proteomes" id="UP000054653">
    <property type="component" value="Unassembled WGS sequence"/>
</dbReference>
<evidence type="ECO:0000256" key="6">
    <source>
        <dbReference type="ARBA" id="ARBA00022989"/>
    </source>
</evidence>
<dbReference type="GO" id="GO:0016020">
    <property type="term" value="C:membrane"/>
    <property type="evidence" value="ECO:0007669"/>
    <property type="project" value="UniProtKB-SubCell"/>
</dbReference>
<dbReference type="InterPro" id="IPR008166">
    <property type="entry name" value="Glyco_transf_92"/>
</dbReference>
<name>A0A0V1CAZ6_TRIBR</name>
<dbReference type="EMBL" id="JYDI01000298">
    <property type="protein sequence ID" value="KRY46264.1"/>
    <property type="molecule type" value="Genomic_DNA"/>
</dbReference>
<evidence type="ECO:0000256" key="4">
    <source>
        <dbReference type="ARBA" id="ARBA00022679"/>
    </source>
</evidence>
<dbReference type="Pfam" id="PF01697">
    <property type="entry name" value="Glyco_transf_92"/>
    <property type="match status" value="1"/>
</dbReference>
<evidence type="ECO:0000256" key="1">
    <source>
        <dbReference type="ARBA" id="ARBA00004167"/>
    </source>
</evidence>
<dbReference type="PANTHER" id="PTHR21461">
    <property type="entry name" value="GLYCOSYLTRANSFERASE FAMILY 92 PROTEIN"/>
    <property type="match status" value="1"/>
</dbReference>
<keyword evidence="7 8" id="KW-0472">Membrane</keyword>
<dbReference type="GO" id="GO:0016757">
    <property type="term" value="F:glycosyltransferase activity"/>
    <property type="evidence" value="ECO:0007669"/>
    <property type="project" value="UniProtKB-UniRule"/>
</dbReference>
<accession>A0A0V1CAZ6</accession>
<dbReference type="GO" id="GO:0005737">
    <property type="term" value="C:cytoplasm"/>
    <property type="evidence" value="ECO:0007669"/>
    <property type="project" value="TreeGrafter"/>
</dbReference>
<feature type="transmembrane region" description="Helical" evidence="8">
    <location>
        <begin position="47"/>
        <end position="69"/>
    </location>
</feature>
<dbReference type="EC" id="2.4.1.-" evidence="8"/>
<proteinExistence type="inferred from homology"/>
<keyword evidence="10" id="KW-1185">Reference proteome</keyword>
<keyword evidence="4 8" id="KW-0808">Transferase</keyword>
<dbReference type="PANTHER" id="PTHR21461:SF69">
    <property type="entry name" value="GLYCOSYLTRANSFERASE FAMILY 92 PROTEIN"/>
    <property type="match status" value="1"/>
</dbReference>
<feature type="non-terminal residue" evidence="9">
    <location>
        <position position="547"/>
    </location>
</feature>
<gene>
    <name evidence="9" type="ORF">T03_1358</name>
</gene>
<comment type="caution">
    <text evidence="8">Lacks conserved residue(s) required for the propagation of feature annotation.</text>
</comment>
<reference evidence="9 10" key="1">
    <citation type="submission" date="2015-01" db="EMBL/GenBank/DDBJ databases">
        <title>Evolution of Trichinella species and genotypes.</title>
        <authorList>
            <person name="Korhonen P.K."/>
            <person name="Edoardo P."/>
            <person name="Giuseppe L.R."/>
            <person name="Gasser R.B."/>
        </authorList>
    </citation>
    <scope>NUCLEOTIDE SEQUENCE [LARGE SCALE GENOMIC DNA]</scope>
    <source>
        <strain evidence="9">ISS120</strain>
    </source>
</reference>
<evidence type="ECO:0000313" key="10">
    <source>
        <dbReference type="Proteomes" id="UP000054653"/>
    </source>
</evidence>
<dbReference type="OMA" id="LEWIEMQ"/>
<evidence type="ECO:0000256" key="5">
    <source>
        <dbReference type="ARBA" id="ARBA00022692"/>
    </source>
</evidence>
<comment type="subcellular location">
    <subcellularLocation>
        <location evidence="1">Membrane</location>
        <topology evidence="1">Single-pass membrane protein</topology>
    </subcellularLocation>
</comment>
<dbReference type="OrthoDB" id="2017643at2759"/>
<comment type="caution">
    <text evidence="9">The sequence shown here is derived from an EMBL/GenBank/DDBJ whole genome shotgun (WGS) entry which is preliminary data.</text>
</comment>
<keyword evidence="5 8" id="KW-0812">Transmembrane</keyword>
<evidence type="ECO:0000256" key="3">
    <source>
        <dbReference type="ARBA" id="ARBA00022676"/>
    </source>
</evidence>
<evidence type="ECO:0000256" key="2">
    <source>
        <dbReference type="ARBA" id="ARBA00007647"/>
    </source>
</evidence>
<protein>
    <recommendedName>
        <fullName evidence="8">Glycosyltransferase family 92 protein</fullName>
        <ecNumber evidence="8">2.4.1.-</ecNumber>
    </recommendedName>
</protein>
<keyword evidence="6 8" id="KW-1133">Transmembrane helix</keyword>
<evidence type="ECO:0000256" key="7">
    <source>
        <dbReference type="ARBA" id="ARBA00023136"/>
    </source>
</evidence>
<keyword evidence="3 8" id="KW-0328">Glycosyltransferase</keyword>
<organism evidence="9 10">
    <name type="scientific">Trichinella britovi</name>
    <name type="common">Parasitic roundworm</name>
    <dbReference type="NCBI Taxonomy" id="45882"/>
    <lineage>
        <taxon>Eukaryota</taxon>
        <taxon>Metazoa</taxon>
        <taxon>Ecdysozoa</taxon>
        <taxon>Nematoda</taxon>
        <taxon>Enoplea</taxon>
        <taxon>Dorylaimia</taxon>
        <taxon>Trichinellida</taxon>
        <taxon>Trichinellidae</taxon>
        <taxon>Trichinella</taxon>
    </lineage>
</organism>
<feature type="transmembrane region" description="Helical" evidence="8">
    <location>
        <begin position="20"/>
        <end position="40"/>
    </location>
</feature>
<evidence type="ECO:0000256" key="8">
    <source>
        <dbReference type="RuleBase" id="RU366017"/>
    </source>
</evidence>
<comment type="similarity">
    <text evidence="2 8">Belongs to the glycosyltransferase 92 family.</text>
</comment>
<dbReference type="AlphaFoldDB" id="A0A0V1CAZ6"/>
<evidence type="ECO:0000313" key="9">
    <source>
        <dbReference type="EMBL" id="KRY46264.1"/>
    </source>
</evidence>